<name>A0ACD5V239_AVESA</name>
<organism evidence="1 2">
    <name type="scientific">Avena sativa</name>
    <name type="common">Oat</name>
    <dbReference type="NCBI Taxonomy" id="4498"/>
    <lineage>
        <taxon>Eukaryota</taxon>
        <taxon>Viridiplantae</taxon>
        <taxon>Streptophyta</taxon>
        <taxon>Embryophyta</taxon>
        <taxon>Tracheophyta</taxon>
        <taxon>Spermatophyta</taxon>
        <taxon>Magnoliopsida</taxon>
        <taxon>Liliopsida</taxon>
        <taxon>Poales</taxon>
        <taxon>Poaceae</taxon>
        <taxon>BOP clade</taxon>
        <taxon>Pooideae</taxon>
        <taxon>Poodae</taxon>
        <taxon>Poeae</taxon>
        <taxon>Poeae Chloroplast Group 1 (Aveneae type)</taxon>
        <taxon>Aveninae</taxon>
        <taxon>Avena</taxon>
    </lineage>
</organism>
<accession>A0ACD5V239</accession>
<reference evidence="1" key="1">
    <citation type="submission" date="2021-05" db="EMBL/GenBank/DDBJ databases">
        <authorList>
            <person name="Scholz U."/>
            <person name="Mascher M."/>
            <person name="Fiebig A."/>
        </authorList>
    </citation>
    <scope>NUCLEOTIDE SEQUENCE [LARGE SCALE GENOMIC DNA]</scope>
</reference>
<proteinExistence type="predicted"/>
<dbReference type="Proteomes" id="UP001732700">
    <property type="component" value="Chromosome 2D"/>
</dbReference>
<evidence type="ECO:0000313" key="2">
    <source>
        <dbReference type="Proteomes" id="UP001732700"/>
    </source>
</evidence>
<sequence length="321" mass="35418">MAALRPCPARTTAPAFSNLTRSQPRYGSILPLYRSNTMQIRAPLDRSRTLLKTSNGIRAHSGAAGQPVNPDQEKFMASLTPQEKKIWDKVKEVTKGAPDMPFREEIDILHEYRDKALDEVIHNNSILHAEGAALACYLCSKVHHATVLASKVVDCAALRLGLPDQISLHTTTQIMRTYVSAFVRTAEDIHHKKVTRETIISFLGALQGVASISHILVQDALAYRTLIGSKDTSPDYEIDDSEVDRAHLKYQVEMNNLKDKLTAAHPADVYELLEPTLNCAMGCTQVCVTKMIGTLKMALRHIQGVATRAPADDKWLGNLGA</sequence>
<reference evidence="1" key="2">
    <citation type="submission" date="2025-09" db="UniProtKB">
        <authorList>
            <consortium name="EnsemblPlants"/>
        </authorList>
    </citation>
    <scope>IDENTIFICATION</scope>
</reference>
<evidence type="ECO:0000313" key="1">
    <source>
        <dbReference type="EnsemblPlants" id="AVESA.00010b.r2.2DG0361170.1.CDS"/>
    </source>
</evidence>
<keyword evidence="2" id="KW-1185">Reference proteome</keyword>
<dbReference type="EnsemblPlants" id="AVESA.00010b.r2.2DG0361170.1">
    <property type="protein sequence ID" value="AVESA.00010b.r2.2DG0361170.1.CDS"/>
    <property type="gene ID" value="AVESA.00010b.r2.2DG0361170"/>
</dbReference>
<protein>
    <submittedName>
        <fullName evidence="1">Uncharacterized protein</fullName>
    </submittedName>
</protein>